<dbReference type="Proteomes" id="UP001601444">
    <property type="component" value="Unassembled WGS sequence"/>
</dbReference>
<protein>
    <submittedName>
        <fullName evidence="2">NUDIX domain-containing protein</fullName>
    </submittedName>
</protein>
<evidence type="ECO:0000313" key="2">
    <source>
        <dbReference type="EMBL" id="MFF0543337.1"/>
    </source>
</evidence>
<dbReference type="InterPro" id="IPR000086">
    <property type="entry name" value="NUDIX_hydrolase_dom"/>
</dbReference>
<organism evidence="2 3">
    <name type="scientific">Nocardia thailandica</name>
    <dbReference type="NCBI Taxonomy" id="257275"/>
    <lineage>
        <taxon>Bacteria</taxon>
        <taxon>Bacillati</taxon>
        <taxon>Actinomycetota</taxon>
        <taxon>Actinomycetes</taxon>
        <taxon>Mycobacteriales</taxon>
        <taxon>Nocardiaceae</taxon>
        <taxon>Nocardia</taxon>
    </lineage>
</organism>
<name>A0ABW6PLP7_9NOCA</name>
<dbReference type="InterPro" id="IPR015797">
    <property type="entry name" value="NUDIX_hydrolase-like_dom_sf"/>
</dbReference>
<dbReference type="PANTHER" id="PTHR21340">
    <property type="entry name" value="DIADENOSINE 5,5-P1,P4-TETRAPHOSPHATE PYROPHOSPHOHYDROLASE MUTT"/>
    <property type="match status" value="1"/>
</dbReference>
<accession>A0ABW6PLP7</accession>
<dbReference type="RefSeq" id="WP_387699990.1">
    <property type="nucleotide sequence ID" value="NZ_JBIAMX010000005.1"/>
</dbReference>
<dbReference type="PANTHER" id="PTHR21340:SF7">
    <property type="entry name" value="NUDIX HYDROLASE DOMAIN-CONTAINING PROTEIN"/>
    <property type="match status" value="1"/>
</dbReference>
<evidence type="ECO:0000313" key="3">
    <source>
        <dbReference type="Proteomes" id="UP001601444"/>
    </source>
</evidence>
<keyword evidence="3" id="KW-1185">Reference proteome</keyword>
<sequence length="164" mass="17690">MTERFSAGVLLYRTAGTDIEILLGHMGGPLWSRKDTGAWSVPKGEYEVGAEDPAAAAAREFTEELGLPVPPGPWTDLGDVRYRSGRGAKTLRVWAVRGDLDPALVVPGTFEMEWPPRSGTLATFPEIDRVGWFGLDVAVDKLVTGQRPFLARLTALLDPAAAAD</sequence>
<proteinExistence type="predicted"/>
<dbReference type="CDD" id="cd04662">
    <property type="entry name" value="NUDIX_Hydrolase"/>
    <property type="match status" value="1"/>
</dbReference>
<dbReference type="Gene3D" id="3.90.79.10">
    <property type="entry name" value="Nucleoside Triphosphate Pyrophosphohydrolase"/>
    <property type="match status" value="1"/>
</dbReference>
<dbReference type="EMBL" id="JBIAMX010000005">
    <property type="protein sequence ID" value="MFF0543337.1"/>
    <property type="molecule type" value="Genomic_DNA"/>
</dbReference>
<dbReference type="InterPro" id="IPR051325">
    <property type="entry name" value="Nudix_hydrolase_domain"/>
</dbReference>
<comment type="caution">
    <text evidence="2">The sequence shown here is derived from an EMBL/GenBank/DDBJ whole genome shotgun (WGS) entry which is preliminary data.</text>
</comment>
<dbReference type="SUPFAM" id="SSF55811">
    <property type="entry name" value="Nudix"/>
    <property type="match status" value="1"/>
</dbReference>
<reference evidence="2 3" key="1">
    <citation type="submission" date="2024-10" db="EMBL/GenBank/DDBJ databases">
        <title>The Natural Products Discovery Center: Release of the First 8490 Sequenced Strains for Exploring Actinobacteria Biosynthetic Diversity.</title>
        <authorList>
            <person name="Kalkreuter E."/>
            <person name="Kautsar S.A."/>
            <person name="Yang D."/>
            <person name="Bader C.D."/>
            <person name="Teijaro C.N."/>
            <person name="Fluegel L."/>
            <person name="Davis C.M."/>
            <person name="Simpson J.R."/>
            <person name="Lauterbach L."/>
            <person name="Steele A.D."/>
            <person name="Gui C."/>
            <person name="Meng S."/>
            <person name="Li G."/>
            <person name="Viehrig K."/>
            <person name="Ye F."/>
            <person name="Su P."/>
            <person name="Kiefer A.F."/>
            <person name="Nichols A."/>
            <person name="Cepeda A.J."/>
            <person name="Yan W."/>
            <person name="Fan B."/>
            <person name="Jiang Y."/>
            <person name="Adhikari A."/>
            <person name="Zheng C.-J."/>
            <person name="Schuster L."/>
            <person name="Cowan T.M."/>
            <person name="Smanski M.J."/>
            <person name="Chevrette M.G."/>
            <person name="De Carvalho L.P.S."/>
            <person name="Shen B."/>
        </authorList>
    </citation>
    <scope>NUCLEOTIDE SEQUENCE [LARGE SCALE GENOMIC DNA]</scope>
    <source>
        <strain evidence="2 3">NPDC004045</strain>
    </source>
</reference>
<gene>
    <name evidence="2" type="ORF">ACFYTF_10925</name>
</gene>
<feature type="domain" description="Nudix hydrolase" evidence="1">
    <location>
        <begin position="2"/>
        <end position="155"/>
    </location>
</feature>
<dbReference type="PROSITE" id="PS51462">
    <property type="entry name" value="NUDIX"/>
    <property type="match status" value="1"/>
</dbReference>
<evidence type="ECO:0000259" key="1">
    <source>
        <dbReference type="PROSITE" id="PS51462"/>
    </source>
</evidence>
<dbReference type="Pfam" id="PF00293">
    <property type="entry name" value="NUDIX"/>
    <property type="match status" value="1"/>
</dbReference>